<feature type="region of interest" description="Disordered" evidence="1">
    <location>
        <begin position="429"/>
        <end position="523"/>
    </location>
</feature>
<feature type="compositionally biased region" description="Basic and acidic residues" evidence="1">
    <location>
        <begin position="344"/>
        <end position="355"/>
    </location>
</feature>
<evidence type="ECO:0000256" key="1">
    <source>
        <dbReference type="SAM" id="MobiDB-lite"/>
    </source>
</evidence>
<dbReference type="EMBL" id="JAXQNO010000006">
    <property type="protein sequence ID" value="KAK4797286.1"/>
    <property type="molecule type" value="Genomic_DNA"/>
</dbReference>
<feature type="region of interest" description="Disordered" evidence="1">
    <location>
        <begin position="327"/>
        <end position="359"/>
    </location>
</feature>
<evidence type="ECO:0000259" key="2">
    <source>
        <dbReference type="Pfam" id="PF12146"/>
    </source>
</evidence>
<feature type="compositionally biased region" description="Low complexity" evidence="1">
    <location>
        <begin position="465"/>
        <end position="484"/>
    </location>
</feature>
<dbReference type="InterPro" id="IPR022742">
    <property type="entry name" value="Hydrolase_4"/>
</dbReference>
<protein>
    <recommendedName>
        <fullName evidence="2">Serine aminopeptidase S33 domain-containing protein</fullName>
    </recommendedName>
</protein>
<dbReference type="InterPro" id="IPR003903">
    <property type="entry name" value="UIM_dom"/>
</dbReference>
<accession>A0AAN7MLN8</accession>
<feature type="compositionally biased region" description="Polar residues" evidence="1">
    <location>
        <begin position="435"/>
        <end position="459"/>
    </location>
</feature>
<organism evidence="3 4">
    <name type="scientific">Trapa natans</name>
    <name type="common">Water chestnut</name>
    <dbReference type="NCBI Taxonomy" id="22666"/>
    <lineage>
        <taxon>Eukaryota</taxon>
        <taxon>Viridiplantae</taxon>
        <taxon>Streptophyta</taxon>
        <taxon>Embryophyta</taxon>
        <taxon>Tracheophyta</taxon>
        <taxon>Spermatophyta</taxon>
        <taxon>Magnoliopsida</taxon>
        <taxon>eudicotyledons</taxon>
        <taxon>Gunneridae</taxon>
        <taxon>Pentapetalae</taxon>
        <taxon>rosids</taxon>
        <taxon>malvids</taxon>
        <taxon>Myrtales</taxon>
        <taxon>Lythraceae</taxon>
        <taxon>Trapa</taxon>
    </lineage>
</organism>
<proteinExistence type="predicted"/>
<dbReference type="Pfam" id="PF12146">
    <property type="entry name" value="Hydrolase_4"/>
    <property type="match status" value="1"/>
</dbReference>
<name>A0AAN7MLN8_TRANT</name>
<dbReference type="PANTHER" id="PTHR43358:SF4">
    <property type="entry name" value="ALPHA_BETA HYDROLASE FOLD-1 DOMAIN-CONTAINING PROTEIN"/>
    <property type="match status" value="1"/>
</dbReference>
<feature type="compositionally biased region" description="Polar residues" evidence="1">
    <location>
        <begin position="327"/>
        <end position="343"/>
    </location>
</feature>
<dbReference type="InterPro" id="IPR052920">
    <property type="entry name" value="DNA-binding_regulatory"/>
</dbReference>
<dbReference type="InterPro" id="IPR029058">
    <property type="entry name" value="AB_hydrolase_fold"/>
</dbReference>
<dbReference type="PROSITE" id="PS50330">
    <property type="entry name" value="UIM"/>
    <property type="match status" value="1"/>
</dbReference>
<dbReference type="AlphaFoldDB" id="A0AAN7MLN8"/>
<dbReference type="PANTHER" id="PTHR43358">
    <property type="entry name" value="ALPHA/BETA-HYDROLASE"/>
    <property type="match status" value="1"/>
</dbReference>
<feature type="compositionally biased region" description="Basic and acidic residues" evidence="1">
    <location>
        <begin position="510"/>
        <end position="523"/>
    </location>
</feature>
<sequence>MEQLVNFIIRPPRAEYNPKYDLLDEQFMLKGKLYKRKDVKVKNSREEILQCSHYMPAIPLEGKALPCVIYCHGNSGCRVDASETAIVLLPSNITVFTLDFSGSGLSEGEYVSLGCREKDDLKAVVEYLRTDGNVSMIGLWGRSMGAVTSLLYGAEDPSIAGMVLDSPFSDLIELMMELADTQSFRLPKFTVKLAIQYMRRVIQKKANFDISELNVIKAAKSCFVPVLCGHAIDDDFIRPHHSDRIFEAYMGDKNIIKFEGDHNSARPQFYFDSINIFFHNVLQPPDDVSLGVGGSSVDDDFGKVGWDSVQEVGYTYEPLPVAAGTSSITNTCAQPGSGRPSSQIEDKKVDGDHPHASSSGMIEFELSDGRPHDPHLPTSLYDDPYLEYQLDDLAGFPCSAEEEEKMFMAAILESLKDLNMRHPTEGELMAEDGDASSTSGPVGASNVNSASTSTGSSNDAIEYEAPSPAGASSSSSAPASGPSPVLDAAEDAEASSTEEKDPASNPMEGLMRHLDSRIFKNGR</sequence>
<gene>
    <name evidence="3" type="ORF">SAY86_029612</name>
</gene>
<reference evidence="3 4" key="1">
    <citation type="journal article" date="2023" name="Hortic Res">
        <title>Pangenome of water caltrop reveals structural variations and asymmetric subgenome divergence after allopolyploidization.</title>
        <authorList>
            <person name="Zhang X."/>
            <person name="Chen Y."/>
            <person name="Wang L."/>
            <person name="Yuan Y."/>
            <person name="Fang M."/>
            <person name="Shi L."/>
            <person name="Lu R."/>
            <person name="Comes H.P."/>
            <person name="Ma Y."/>
            <person name="Chen Y."/>
            <person name="Huang G."/>
            <person name="Zhou Y."/>
            <person name="Zheng Z."/>
            <person name="Qiu Y."/>
        </authorList>
    </citation>
    <scope>NUCLEOTIDE SEQUENCE [LARGE SCALE GENOMIC DNA]</scope>
    <source>
        <strain evidence="3">F231</strain>
    </source>
</reference>
<feature type="domain" description="Serine aminopeptidase S33" evidence="2">
    <location>
        <begin position="67"/>
        <end position="191"/>
    </location>
</feature>
<comment type="caution">
    <text evidence="3">The sequence shown here is derived from an EMBL/GenBank/DDBJ whole genome shotgun (WGS) entry which is preliminary data.</text>
</comment>
<dbReference type="Gene3D" id="3.40.50.1820">
    <property type="entry name" value="alpha/beta hydrolase"/>
    <property type="match status" value="1"/>
</dbReference>
<dbReference type="SUPFAM" id="SSF53474">
    <property type="entry name" value="alpha/beta-Hydrolases"/>
    <property type="match status" value="1"/>
</dbReference>
<evidence type="ECO:0000313" key="4">
    <source>
        <dbReference type="Proteomes" id="UP001346149"/>
    </source>
</evidence>
<dbReference type="Proteomes" id="UP001346149">
    <property type="component" value="Unassembled WGS sequence"/>
</dbReference>
<keyword evidence="4" id="KW-1185">Reference proteome</keyword>
<evidence type="ECO:0000313" key="3">
    <source>
        <dbReference type="EMBL" id="KAK4797286.1"/>
    </source>
</evidence>